<evidence type="ECO:0000256" key="14">
    <source>
        <dbReference type="SAM" id="MobiDB-lite"/>
    </source>
</evidence>
<dbReference type="InterPro" id="IPR008271">
    <property type="entry name" value="Ser/Thr_kinase_AS"/>
</dbReference>
<keyword evidence="4" id="KW-0723">Serine/threonine-protein kinase</keyword>
<feature type="transmembrane region" description="Helical" evidence="15">
    <location>
        <begin position="300"/>
        <end position="325"/>
    </location>
</feature>
<keyword evidence="11 15" id="KW-1133">Transmembrane helix</keyword>
<comment type="similarity">
    <text evidence="2">Belongs to the protein kinase superfamily. TKL Ser/Thr protein kinase family. TGFB receptor subfamily.</text>
</comment>
<evidence type="ECO:0000256" key="8">
    <source>
        <dbReference type="ARBA" id="ARBA00022741"/>
    </source>
</evidence>
<keyword evidence="5" id="KW-0808">Transferase</keyword>
<feature type="region of interest" description="Disordered" evidence="14">
    <location>
        <begin position="272"/>
        <end position="291"/>
    </location>
</feature>
<feature type="signal peptide" evidence="16">
    <location>
        <begin position="1"/>
        <end position="26"/>
    </location>
</feature>
<protein>
    <recommendedName>
        <fullName evidence="3">receptor protein serine/threonine kinase</fullName>
        <ecNumber evidence="3">2.7.11.30</ecNumber>
    </recommendedName>
</protein>
<dbReference type="PANTHER" id="PTHR23255">
    <property type="entry name" value="TRANSFORMING GROWTH FACTOR-BETA RECEPTOR TYPE I AND II"/>
    <property type="match status" value="1"/>
</dbReference>
<reference evidence="18" key="1">
    <citation type="journal article" date="2008" name="Nat. Genet.">
        <title>The Pristionchus pacificus genome provides a unique perspective on nematode lifestyle and parasitism.</title>
        <authorList>
            <person name="Dieterich C."/>
            <person name="Clifton S.W."/>
            <person name="Schuster L.N."/>
            <person name="Chinwalla A."/>
            <person name="Delehaunty K."/>
            <person name="Dinkelacker I."/>
            <person name="Fulton L."/>
            <person name="Fulton R."/>
            <person name="Godfrey J."/>
            <person name="Minx P."/>
            <person name="Mitreva M."/>
            <person name="Roeseler W."/>
            <person name="Tian H."/>
            <person name="Witte H."/>
            <person name="Yang S.P."/>
            <person name="Wilson R.K."/>
            <person name="Sommer R.J."/>
        </authorList>
    </citation>
    <scope>NUCLEOTIDE SEQUENCE [LARGE SCALE GENOMIC DNA]</scope>
    <source>
        <strain evidence="18">PS312</strain>
    </source>
</reference>
<evidence type="ECO:0000256" key="13">
    <source>
        <dbReference type="ARBA" id="ARBA00023170"/>
    </source>
</evidence>
<keyword evidence="18" id="KW-1185">Reference proteome</keyword>
<dbReference type="GO" id="GO:0005524">
    <property type="term" value="F:ATP binding"/>
    <property type="evidence" value="ECO:0007669"/>
    <property type="project" value="UniProtKB-KW"/>
</dbReference>
<keyword evidence="7 16" id="KW-0732">Signal</keyword>
<feature type="compositionally biased region" description="Polar residues" evidence="14">
    <location>
        <begin position="60"/>
        <end position="117"/>
    </location>
</feature>
<dbReference type="AlphaFoldDB" id="A0A2A6B3F8"/>
<dbReference type="InterPro" id="IPR000333">
    <property type="entry name" value="TGFB_receptor"/>
</dbReference>
<feature type="chain" id="PRO_5043668907" description="receptor protein serine/threonine kinase" evidence="16">
    <location>
        <begin position="27"/>
        <end position="755"/>
    </location>
</feature>
<proteinExistence type="inferred from homology"/>
<dbReference type="InterPro" id="IPR011009">
    <property type="entry name" value="Kinase-like_dom_sf"/>
</dbReference>
<accession>A0A2A6B3F8</accession>
<dbReference type="SMART" id="SM00220">
    <property type="entry name" value="S_TKc"/>
    <property type="match status" value="1"/>
</dbReference>
<evidence type="ECO:0000256" key="15">
    <source>
        <dbReference type="SAM" id="Phobius"/>
    </source>
</evidence>
<evidence type="ECO:0000256" key="11">
    <source>
        <dbReference type="ARBA" id="ARBA00022989"/>
    </source>
</evidence>
<dbReference type="GO" id="GO:0048185">
    <property type="term" value="F:activin binding"/>
    <property type="evidence" value="ECO:0000318"/>
    <property type="project" value="GO_Central"/>
</dbReference>
<keyword evidence="13" id="KW-0675">Receptor</keyword>
<evidence type="ECO:0000313" key="18">
    <source>
        <dbReference type="Proteomes" id="UP000005239"/>
    </source>
</evidence>
<gene>
    <name evidence="17" type="primary">WBGene00105016</name>
</gene>
<dbReference type="Proteomes" id="UP000005239">
    <property type="component" value="Unassembled WGS sequence"/>
</dbReference>
<evidence type="ECO:0000256" key="7">
    <source>
        <dbReference type="ARBA" id="ARBA00022729"/>
    </source>
</evidence>
<accession>A0A8R1UC92</accession>
<feature type="compositionally biased region" description="Low complexity" evidence="14">
    <location>
        <begin position="276"/>
        <end position="291"/>
    </location>
</feature>
<dbReference type="Gene3D" id="1.10.510.10">
    <property type="entry name" value="Transferase(Phosphotransferase) domain 1"/>
    <property type="match status" value="1"/>
</dbReference>
<keyword evidence="12 15" id="KW-0472">Membrane</keyword>
<evidence type="ECO:0000256" key="10">
    <source>
        <dbReference type="ARBA" id="ARBA00022840"/>
    </source>
</evidence>
<sequence length="755" mass="85418">MWLFPCSNRSVILIILVSLSIHVSTASPLVQTSSSIKIESPLNGTAVDRLSSDLAAPAHGSSNTVVPAAPSNQPDQSRNGTVTDELPSANTTLTHSVTDASSPAPTPAVTTRNTTEGKTYDRVVPGYGLTSFGEDHQPFVRCHIMNKDRNESNVRCPWPKTEFIHKAMGCSAMLTLTDPDKYIDNYTNGMFVPREDFTIGLASCVHEKLPRVWSTCREDECVASIDVEHMKKYRAAGRHAECCCRTHNCNLKVRLQFRKYVPLHEVVYDEEEDEVTTTTTPMPTTTTTEAPSTGFLSSPWLIVSSLVMSGILIVCVGLLCWCCLCRAKRSGKTARGEEGVELIERAKKRNDLNASIEIIEVLAQGKLAKIEKVRLTDRTTGEERIAILKSTDYSTFRKEEAACRLLANGHNHIAHLIGVNTDQEQNLHQLAFKIEELGDLATYLQTSIWSYMDTVRFLTSFMDGLAYIHSPIPQKNGGSLTIVHRDIKSRNILVRADRTAVICDFNCAEPLVTGSGIQKGRISQKGTLHYMAPEALKSYTCNVEGFKMRDIYAAALVFWEVLNRTQMDEEDEVAPARMPFEAEVEEERSVEEEKFLNAFDYNPREKFAPKPVLYILMRLIHDEERRPQFREKLRTHLEVAKASGDSKPAPNEMTSKEYYFDYYSHFGIHEEMLKDEVRTNTYRNSIYHNKHLFKEIIRSIECMWDHESEARLTAACVHLRLSKLLDYIQKPLDSYEYPSSMFIDQPPNLYFPPTQ</sequence>
<evidence type="ECO:0000256" key="6">
    <source>
        <dbReference type="ARBA" id="ARBA00022692"/>
    </source>
</evidence>
<name>A0A2A6B3F8_PRIPA</name>
<keyword evidence="8" id="KW-0547">Nucleotide-binding</keyword>
<dbReference type="Gene3D" id="3.40.50.150">
    <property type="entry name" value="Vaccinia Virus protein VP39"/>
    <property type="match status" value="1"/>
</dbReference>
<evidence type="ECO:0000256" key="4">
    <source>
        <dbReference type="ARBA" id="ARBA00022527"/>
    </source>
</evidence>
<dbReference type="GO" id="GO:0071363">
    <property type="term" value="P:cellular response to growth factor stimulus"/>
    <property type="evidence" value="ECO:0000318"/>
    <property type="project" value="GO_Central"/>
</dbReference>
<keyword evidence="6 15" id="KW-0812">Transmembrane</keyword>
<dbReference type="InterPro" id="IPR029063">
    <property type="entry name" value="SAM-dependent_MTases_sf"/>
</dbReference>
<dbReference type="InterPro" id="IPR000719">
    <property type="entry name" value="Prot_kinase_dom"/>
</dbReference>
<dbReference type="PROSITE" id="PS50011">
    <property type="entry name" value="PROTEIN_KINASE_DOM"/>
    <property type="match status" value="1"/>
</dbReference>
<keyword evidence="9" id="KW-0418">Kinase</keyword>
<evidence type="ECO:0000256" key="16">
    <source>
        <dbReference type="SAM" id="SignalP"/>
    </source>
</evidence>
<dbReference type="GO" id="GO:0048179">
    <property type="term" value="C:activin receptor complex"/>
    <property type="evidence" value="ECO:0000318"/>
    <property type="project" value="GO_Central"/>
</dbReference>
<comment type="subcellular location">
    <subcellularLocation>
        <location evidence="1">Membrane</location>
        <topology evidence="1">Single-pass type I membrane protein</topology>
    </subcellularLocation>
</comment>
<dbReference type="GO" id="GO:0005886">
    <property type="term" value="C:plasma membrane"/>
    <property type="evidence" value="ECO:0000318"/>
    <property type="project" value="GO_Central"/>
</dbReference>
<dbReference type="EC" id="2.7.11.30" evidence="3"/>
<organism evidence="17 18">
    <name type="scientific">Pristionchus pacificus</name>
    <name type="common">Parasitic nematode worm</name>
    <dbReference type="NCBI Taxonomy" id="54126"/>
    <lineage>
        <taxon>Eukaryota</taxon>
        <taxon>Metazoa</taxon>
        <taxon>Ecdysozoa</taxon>
        <taxon>Nematoda</taxon>
        <taxon>Chromadorea</taxon>
        <taxon>Rhabditida</taxon>
        <taxon>Rhabditina</taxon>
        <taxon>Diplogasteromorpha</taxon>
        <taxon>Diplogasteroidea</taxon>
        <taxon>Neodiplogasteridae</taxon>
        <taxon>Pristionchus</taxon>
    </lineage>
</organism>
<evidence type="ECO:0000256" key="1">
    <source>
        <dbReference type="ARBA" id="ARBA00004479"/>
    </source>
</evidence>
<dbReference type="Pfam" id="PF00069">
    <property type="entry name" value="Pkinase"/>
    <property type="match status" value="1"/>
</dbReference>
<dbReference type="GO" id="GO:0032924">
    <property type="term" value="P:activin receptor signaling pathway"/>
    <property type="evidence" value="ECO:0000318"/>
    <property type="project" value="GO_Central"/>
</dbReference>
<evidence type="ECO:0000313" key="17">
    <source>
        <dbReference type="EnsemblMetazoa" id="PPA15462.1"/>
    </source>
</evidence>
<evidence type="ECO:0000256" key="5">
    <source>
        <dbReference type="ARBA" id="ARBA00022679"/>
    </source>
</evidence>
<keyword evidence="10" id="KW-0067">ATP-binding</keyword>
<dbReference type="EnsemblMetazoa" id="PPA15462.1">
    <property type="protein sequence ID" value="PPA15462.1"/>
    <property type="gene ID" value="WBGene00105016"/>
</dbReference>
<dbReference type="OrthoDB" id="547665at2759"/>
<dbReference type="SUPFAM" id="SSF56112">
    <property type="entry name" value="Protein kinase-like (PK-like)"/>
    <property type="match status" value="1"/>
</dbReference>
<dbReference type="PROSITE" id="PS00108">
    <property type="entry name" value="PROTEIN_KINASE_ST"/>
    <property type="match status" value="1"/>
</dbReference>
<evidence type="ECO:0000256" key="9">
    <source>
        <dbReference type="ARBA" id="ARBA00022777"/>
    </source>
</evidence>
<reference evidence="17" key="2">
    <citation type="submission" date="2022-06" db="UniProtKB">
        <authorList>
            <consortium name="EnsemblMetazoa"/>
        </authorList>
    </citation>
    <scope>IDENTIFICATION</scope>
    <source>
        <strain evidence="17">PS312</strain>
    </source>
</reference>
<dbReference type="GO" id="GO:0007389">
    <property type="term" value="P:pattern specification process"/>
    <property type="evidence" value="ECO:0000318"/>
    <property type="project" value="GO_Central"/>
</dbReference>
<evidence type="ECO:0000256" key="12">
    <source>
        <dbReference type="ARBA" id="ARBA00023136"/>
    </source>
</evidence>
<dbReference type="PANTHER" id="PTHR23255:SF98">
    <property type="entry name" value="SERINE_THREONINE-PROTEIN KINASE RECEPTOR"/>
    <property type="match status" value="1"/>
</dbReference>
<feature type="region of interest" description="Disordered" evidence="14">
    <location>
        <begin position="55"/>
        <end position="122"/>
    </location>
</feature>
<evidence type="ECO:0000256" key="3">
    <source>
        <dbReference type="ARBA" id="ARBA00012401"/>
    </source>
</evidence>
<evidence type="ECO:0000256" key="2">
    <source>
        <dbReference type="ARBA" id="ARBA00009605"/>
    </source>
</evidence>
<dbReference type="GO" id="GO:0017002">
    <property type="term" value="F:activin receptor activity"/>
    <property type="evidence" value="ECO:0000318"/>
    <property type="project" value="GO_Central"/>
</dbReference>